<evidence type="ECO:0000313" key="2">
    <source>
        <dbReference type="Proteomes" id="UP000316476"/>
    </source>
</evidence>
<dbReference type="RefSeq" id="WP_146416600.1">
    <property type="nucleotide sequence ID" value="NZ_SJPZ01000010.1"/>
</dbReference>
<name>A0A5C6FHK2_9PLAN</name>
<dbReference type="Gene3D" id="3.30.370.10">
    <property type="entry name" value="Barstar-like"/>
    <property type="match status" value="1"/>
</dbReference>
<comment type="caution">
    <text evidence="1">The sequence shown here is derived from an EMBL/GenBank/DDBJ whole genome shotgun (WGS) entry which is preliminary data.</text>
</comment>
<proteinExistence type="predicted"/>
<dbReference type="OrthoDB" id="72213at2"/>
<organism evidence="1 2">
    <name type="scientific">Crateriforma conspicua</name>
    <dbReference type="NCBI Taxonomy" id="2527996"/>
    <lineage>
        <taxon>Bacteria</taxon>
        <taxon>Pseudomonadati</taxon>
        <taxon>Planctomycetota</taxon>
        <taxon>Planctomycetia</taxon>
        <taxon>Planctomycetales</taxon>
        <taxon>Planctomycetaceae</taxon>
        <taxon>Crateriforma</taxon>
    </lineage>
</organism>
<sequence>MDRTTFEINGNSFQDFAGFVAEFNREFVTHVGGKWNGNLDAFNDYLSWTNAHSIIRWSNSAKSRNDLGHDAMADWLSDNLQKCHPSNRPSVHSRLDNAKNKNGPTLFDTLVEIMQMNAEYVTLQLA</sequence>
<accession>A0A5C6FHK2</accession>
<dbReference type="SUPFAM" id="SSF52038">
    <property type="entry name" value="Barstar-related"/>
    <property type="match status" value="1"/>
</dbReference>
<dbReference type="AlphaFoldDB" id="A0A5C6FHK2"/>
<dbReference type="InterPro" id="IPR035905">
    <property type="entry name" value="Barstar-like_sf"/>
</dbReference>
<dbReference type="EMBL" id="SJPZ01000010">
    <property type="protein sequence ID" value="TWU59506.1"/>
    <property type="molecule type" value="Genomic_DNA"/>
</dbReference>
<evidence type="ECO:0000313" key="1">
    <source>
        <dbReference type="EMBL" id="TWU59506.1"/>
    </source>
</evidence>
<dbReference type="Proteomes" id="UP000316476">
    <property type="component" value="Unassembled WGS sequence"/>
</dbReference>
<protein>
    <submittedName>
        <fullName evidence="1">Uncharacterized protein</fullName>
    </submittedName>
</protein>
<reference evidence="1 2" key="1">
    <citation type="submission" date="2019-02" db="EMBL/GenBank/DDBJ databases">
        <title>Deep-cultivation of Planctomycetes and their phenomic and genomic characterization uncovers novel biology.</title>
        <authorList>
            <person name="Wiegand S."/>
            <person name="Jogler M."/>
            <person name="Boedeker C."/>
            <person name="Pinto D."/>
            <person name="Vollmers J."/>
            <person name="Rivas-Marin E."/>
            <person name="Kohn T."/>
            <person name="Peeters S.H."/>
            <person name="Heuer A."/>
            <person name="Rast P."/>
            <person name="Oberbeckmann S."/>
            <person name="Bunk B."/>
            <person name="Jeske O."/>
            <person name="Meyerdierks A."/>
            <person name="Storesund J.E."/>
            <person name="Kallscheuer N."/>
            <person name="Luecker S."/>
            <person name="Lage O.M."/>
            <person name="Pohl T."/>
            <person name="Merkel B.J."/>
            <person name="Hornburger P."/>
            <person name="Mueller R.-W."/>
            <person name="Bruemmer F."/>
            <person name="Labrenz M."/>
            <person name="Spormann A.M."/>
            <person name="Op Den Camp H."/>
            <person name="Overmann J."/>
            <person name="Amann R."/>
            <person name="Jetten M.S.M."/>
            <person name="Mascher T."/>
            <person name="Medema M.H."/>
            <person name="Devos D.P."/>
            <person name="Kaster A.-K."/>
            <person name="Ovreas L."/>
            <person name="Rohde M."/>
            <person name="Galperin M.Y."/>
            <person name="Jogler C."/>
        </authorList>
    </citation>
    <scope>NUCLEOTIDE SEQUENCE [LARGE SCALE GENOMIC DNA]</scope>
    <source>
        <strain evidence="1 2">V7</strain>
    </source>
</reference>
<gene>
    <name evidence="1" type="ORF">V7x_56060</name>
</gene>